<comment type="caution">
    <text evidence="8">The sequence shown here is derived from an EMBL/GenBank/DDBJ whole genome shotgun (WGS) entry which is preliminary data.</text>
</comment>
<dbReference type="InterPro" id="IPR036443">
    <property type="entry name" value="Znf_RanBP2_sf"/>
</dbReference>
<evidence type="ECO:0000256" key="4">
    <source>
        <dbReference type="PROSITE-ProRule" id="PRU00322"/>
    </source>
</evidence>
<dbReference type="PROSITE" id="PS01358">
    <property type="entry name" value="ZF_RANBP2_1"/>
    <property type="match status" value="3"/>
</dbReference>
<protein>
    <submittedName>
        <fullName evidence="8">DgyrCDS12142</fullName>
    </submittedName>
</protein>
<name>A0A7I8W6F6_9ANNE</name>
<evidence type="ECO:0000259" key="7">
    <source>
        <dbReference type="PROSITE" id="PS50199"/>
    </source>
</evidence>
<evidence type="ECO:0000256" key="1">
    <source>
        <dbReference type="ARBA" id="ARBA00022723"/>
    </source>
</evidence>
<keyword evidence="1" id="KW-0479">Metal-binding</keyword>
<dbReference type="GO" id="GO:0008270">
    <property type="term" value="F:zinc ion binding"/>
    <property type="evidence" value="ECO:0007669"/>
    <property type="project" value="UniProtKB-KW"/>
</dbReference>
<keyword evidence="3" id="KW-0862">Zinc</keyword>
<dbReference type="SMART" id="SM00547">
    <property type="entry name" value="ZnF_RBZ"/>
    <property type="match status" value="3"/>
</dbReference>
<sequence length="769" mass="89302">MALRPEDGNQELNLQGQALNQECGSKSSDIPSHDKIQTNGQDEEMDWQCKSCGKWNYGDILKCASCKTSFDQTCKRYDPKTGELISPAVTAQSNNRSTSKPPFIIKRGDWNCLECETINFKNKRDCFGCKAKINDTIHRYGQKNDWTCKNCLHFNFSVNSSCENCRKELDDTDIKIQSDYILLSVDNEKIDKAPQKGPTIVFYPFIRGPSSVLKAKDEFELYGKVKDVVIKNDNLYMLFAEQKCAQKACVELKSRFGTQLCYYIPEKKLELNPTVDGTFELRYYRYSKSEQMTKSQKNTVISSFLKYGNVQGLRETKDRYVYIEFKSHDEAVSVLNSKIYGVEIPPEKRLSSVKPSRTSRSLSRSRSPKHESRINSSKNPLSHGVHQCKVCEMYFENDDSFNFHCQGTLHKFKMNKIGSNKTLPDPDFYGSRFYSKLNGLQCKLCKNQFTNNRDLNLHFTTSEHMHNYDKTERAMKENRILEVFDRLENIQDIRGWQREKDSEKEDENITNFNHGKTLIERTKLDCDERIVIRKSQKDVSERREKDPRQERSRSRDRFRSKVVDIQIDNDIRLAEKRKIDLDAADRIRRSDNPCKRRYGDHVFEDGSKRNDIETSVYDQDSFHGLDLGRRYEDKFRSDDSESRKASRSIEKDWESPQERSIPINPGTIAVLTSLKQFVRMMREADCKNNHCKRNFYEKIARDTGIVNSDIIESAMETLRRTSPTLLSLIETLDPKDLAIQEPTKIAHILDIFSPPIPNSANSTASRPRY</sequence>
<dbReference type="Proteomes" id="UP000549394">
    <property type="component" value="Unassembled WGS sequence"/>
</dbReference>
<dbReference type="OrthoDB" id="7765386at2759"/>
<feature type="domain" description="RanBP2-type" evidence="7">
    <location>
        <begin position="43"/>
        <end position="72"/>
    </location>
</feature>
<dbReference type="SUPFAM" id="SSF90209">
    <property type="entry name" value="Ran binding protein zinc finger-like"/>
    <property type="match status" value="1"/>
</dbReference>
<dbReference type="PROSITE" id="PS00028">
    <property type="entry name" value="ZINC_FINGER_C2H2_1"/>
    <property type="match status" value="2"/>
</dbReference>
<evidence type="ECO:0000256" key="5">
    <source>
        <dbReference type="SAM" id="MobiDB-lite"/>
    </source>
</evidence>
<feature type="region of interest" description="Disordered" evidence="5">
    <location>
        <begin position="636"/>
        <end position="660"/>
    </location>
</feature>
<evidence type="ECO:0000313" key="8">
    <source>
        <dbReference type="EMBL" id="CAD5123834.1"/>
    </source>
</evidence>
<organism evidence="8 9">
    <name type="scientific">Dimorphilus gyrociliatus</name>
    <dbReference type="NCBI Taxonomy" id="2664684"/>
    <lineage>
        <taxon>Eukaryota</taxon>
        <taxon>Metazoa</taxon>
        <taxon>Spiralia</taxon>
        <taxon>Lophotrochozoa</taxon>
        <taxon>Annelida</taxon>
        <taxon>Polychaeta</taxon>
        <taxon>Polychaeta incertae sedis</taxon>
        <taxon>Dinophilidae</taxon>
        <taxon>Dimorphilus</taxon>
    </lineage>
</organism>
<dbReference type="PROSITE" id="PS50199">
    <property type="entry name" value="ZF_RANBP2_2"/>
    <property type="match status" value="2"/>
</dbReference>
<keyword evidence="9" id="KW-1185">Reference proteome</keyword>
<dbReference type="SMART" id="SM00355">
    <property type="entry name" value="ZnF_C2H2"/>
    <property type="match status" value="2"/>
</dbReference>
<feature type="region of interest" description="Disordered" evidence="5">
    <location>
        <begin position="536"/>
        <end position="557"/>
    </location>
</feature>
<feature type="domain" description="C2H2-type" evidence="6">
    <location>
        <begin position="440"/>
        <end position="471"/>
    </location>
</feature>
<dbReference type="InterPro" id="IPR013087">
    <property type="entry name" value="Znf_C2H2_type"/>
</dbReference>
<accession>A0A7I8W6F6</accession>
<keyword evidence="2 4" id="KW-0863">Zinc-finger</keyword>
<feature type="compositionally biased region" description="Basic and acidic residues" evidence="5">
    <location>
        <begin position="636"/>
        <end position="657"/>
    </location>
</feature>
<dbReference type="InterPro" id="IPR001876">
    <property type="entry name" value="Znf_RanBP2"/>
</dbReference>
<gene>
    <name evidence="8" type="ORF">DGYR_LOCUS11467</name>
</gene>
<feature type="compositionally biased region" description="Polar residues" evidence="5">
    <location>
        <begin position="10"/>
        <end position="30"/>
    </location>
</feature>
<feature type="region of interest" description="Disordered" evidence="5">
    <location>
        <begin position="350"/>
        <end position="381"/>
    </location>
</feature>
<dbReference type="Gene3D" id="4.10.1060.10">
    <property type="entry name" value="Zinc finger, RanBP2-type"/>
    <property type="match status" value="1"/>
</dbReference>
<dbReference type="EMBL" id="CAJFCJ010000019">
    <property type="protein sequence ID" value="CAD5123834.1"/>
    <property type="molecule type" value="Genomic_DNA"/>
</dbReference>
<dbReference type="AlphaFoldDB" id="A0A7I8W6F6"/>
<reference evidence="8 9" key="1">
    <citation type="submission" date="2020-08" db="EMBL/GenBank/DDBJ databases">
        <authorList>
            <person name="Hejnol A."/>
        </authorList>
    </citation>
    <scope>NUCLEOTIDE SEQUENCE [LARGE SCALE GENOMIC DNA]</scope>
</reference>
<proteinExistence type="predicted"/>
<feature type="compositionally biased region" description="Low complexity" evidence="5">
    <location>
        <begin position="356"/>
        <end position="365"/>
    </location>
</feature>
<feature type="region of interest" description="Disordered" evidence="5">
    <location>
        <begin position="1"/>
        <end position="41"/>
    </location>
</feature>
<evidence type="ECO:0000256" key="2">
    <source>
        <dbReference type="ARBA" id="ARBA00022771"/>
    </source>
</evidence>
<evidence type="ECO:0000256" key="3">
    <source>
        <dbReference type="ARBA" id="ARBA00022833"/>
    </source>
</evidence>
<dbReference type="PROSITE" id="PS50157">
    <property type="entry name" value="ZINC_FINGER_C2H2_2"/>
    <property type="match status" value="1"/>
</dbReference>
<evidence type="ECO:0000313" key="9">
    <source>
        <dbReference type="Proteomes" id="UP000549394"/>
    </source>
</evidence>
<feature type="domain" description="RanBP2-type" evidence="7">
    <location>
        <begin position="106"/>
        <end position="135"/>
    </location>
</feature>
<evidence type="ECO:0000259" key="6">
    <source>
        <dbReference type="PROSITE" id="PS50157"/>
    </source>
</evidence>